<evidence type="ECO:0000313" key="1">
    <source>
        <dbReference type="EMBL" id="GMQ61324.1"/>
    </source>
</evidence>
<gene>
    <name evidence="1" type="ORF">AN2V17_05520</name>
</gene>
<evidence type="ECO:0000313" key="2">
    <source>
        <dbReference type="Proteomes" id="UP001374599"/>
    </source>
</evidence>
<sequence>MLIFGWGYKTIKKYGIIGKSKCNICKLVTNWQLVKVTTWFTLFFIPIIPVNVKRMIICTNCKGGHIVDKQTFDKLFNIIKSNKGNINLQEMQYYNKTETQKNYLKEMEEFRRSKDIKDKQNIDKKLTEKDIIDGTSTPNTRHSLRKQFEEMGLHKGMSVIIHSSMSNIGWISGGSVAVVQALMDVITDEGTIIMPAHTTDYSDPADWENPPVPKDWISIIKENMPAFDKNITPTNKMGRIAETFRTYPGVLRSNHPHVSFIAWGKNAEDITRNHSLDYSLGCNSPLKKIYDLDGMVLLLGVGYENNTSFHLAEYMISKKKEENLGAPILLEGKRKWVEYKDIELNVDDFDKIGTEYEEIKEVIKHKIGQAESRLFSQKQAVDFAKEWMEKNR</sequence>
<protein>
    <submittedName>
        <fullName evidence="1">Uncharacterized protein</fullName>
    </submittedName>
</protein>
<reference evidence="1" key="1">
    <citation type="submission" date="2023-09" db="EMBL/GenBank/DDBJ databases">
        <title>Vallitalea sediminicola and Vallitalea maricola sp. nov., anaerobic bacteria isolated from marine sediment.</title>
        <authorList>
            <person name="Hirano S."/>
            <person name="Maeda A."/>
            <person name="Terahara T."/>
            <person name="Mori K."/>
            <person name="Hamada M."/>
            <person name="Matsumoto R."/>
            <person name="Kobayashi T."/>
        </authorList>
    </citation>
    <scope>NUCLEOTIDE SEQUENCE</scope>
    <source>
        <strain evidence="1">AN17-2</strain>
    </source>
</reference>
<accession>A0ACB5UEF8</accession>
<organism evidence="1 2">
    <name type="scientific">Vallitalea maricola</name>
    <dbReference type="NCBI Taxonomy" id="3074433"/>
    <lineage>
        <taxon>Bacteria</taxon>
        <taxon>Bacillati</taxon>
        <taxon>Bacillota</taxon>
        <taxon>Clostridia</taxon>
        <taxon>Lachnospirales</taxon>
        <taxon>Vallitaleaceae</taxon>
        <taxon>Vallitalea</taxon>
    </lineage>
</organism>
<dbReference type="EMBL" id="BTPU01000007">
    <property type="protein sequence ID" value="GMQ61324.1"/>
    <property type="molecule type" value="Genomic_DNA"/>
</dbReference>
<dbReference type="Proteomes" id="UP001374599">
    <property type="component" value="Unassembled WGS sequence"/>
</dbReference>
<proteinExistence type="predicted"/>
<name>A0ACB5UEF8_9FIRM</name>
<keyword evidence="2" id="KW-1185">Reference proteome</keyword>
<comment type="caution">
    <text evidence="1">The sequence shown here is derived from an EMBL/GenBank/DDBJ whole genome shotgun (WGS) entry which is preliminary data.</text>
</comment>